<dbReference type="EMBL" id="NKHZ01000047">
    <property type="protein sequence ID" value="PNS17968.1"/>
    <property type="molecule type" value="Genomic_DNA"/>
</dbReference>
<name>A0A2K1QS99_9PEZI</name>
<gene>
    <name evidence="2" type="ORF">CAC42_3927</name>
</gene>
<dbReference type="InterPro" id="IPR040233">
    <property type="entry name" value="CCD97-like_C"/>
</dbReference>
<dbReference type="Pfam" id="PF09747">
    <property type="entry name" value="CCD97-like_C"/>
    <property type="match status" value="2"/>
</dbReference>
<dbReference type="OrthoDB" id="333176at2759"/>
<dbReference type="InterPro" id="IPR018613">
    <property type="entry name" value="Ccdc97-like"/>
</dbReference>
<keyword evidence="3" id="KW-1185">Reference proteome</keyword>
<comment type="caution">
    <text evidence="2">The sequence shown here is derived from an EMBL/GenBank/DDBJ whole genome shotgun (WGS) entry which is preliminary data.</text>
</comment>
<dbReference type="STRING" id="2082308.A0A2K1QS99"/>
<dbReference type="PANTHER" id="PTHR31840">
    <property type="entry name" value="COILED-COIL DOMAIN-CONTAINING PROTEIN 97"/>
    <property type="match status" value="1"/>
</dbReference>
<proteinExistence type="predicted"/>
<sequence length="199" mass="23024">MQGDLRHRAIAPAGVETETQRAARLRIKTRRRRYLETHPEYFDDPGLELGDPLLYDRMIRHFQSAAEREEDGKKKGYSGKLEADLTRAEAKIHALANPDPNSPLVYRRDAGGTIVAVDQNEEDRPRTKQQGQQKWREVMEQRFLRGEDYEFNYAAIDNNVDYDDREEETRQVEDAYFAEQVEEYLGDGSPAAQTGVQDF</sequence>
<protein>
    <recommendedName>
        <fullName evidence="1">CCD97-like C-terminal domain-containing protein</fullName>
    </recommendedName>
</protein>
<accession>A0A2K1QS99</accession>
<dbReference type="AlphaFoldDB" id="A0A2K1QS99"/>
<organism evidence="2 3">
    <name type="scientific">Sphaceloma murrayae</name>
    <dbReference type="NCBI Taxonomy" id="2082308"/>
    <lineage>
        <taxon>Eukaryota</taxon>
        <taxon>Fungi</taxon>
        <taxon>Dikarya</taxon>
        <taxon>Ascomycota</taxon>
        <taxon>Pezizomycotina</taxon>
        <taxon>Dothideomycetes</taxon>
        <taxon>Dothideomycetidae</taxon>
        <taxon>Myriangiales</taxon>
        <taxon>Elsinoaceae</taxon>
        <taxon>Sphaceloma</taxon>
    </lineage>
</organism>
<evidence type="ECO:0000313" key="3">
    <source>
        <dbReference type="Proteomes" id="UP000243797"/>
    </source>
</evidence>
<dbReference type="PANTHER" id="PTHR31840:SF1">
    <property type="entry name" value="COILED-COIL DOMAIN-CONTAINING PROTEIN 97"/>
    <property type="match status" value="1"/>
</dbReference>
<dbReference type="InParanoid" id="A0A2K1QS99"/>
<reference evidence="2 3" key="1">
    <citation type="submission" date="2017-06" db="EMBL/GenBank/DDBJ databases">
        <title>Draft genome sequence of a variant of Elsinoe murrayae.</title>
        <authorList>
            <person name="Cheng Q."/>
        </authorList>
    </citation>
    <scope>NUCLEOTIDE SEQUENCE [LARGE SCALE GENOMIC DNA]</scope>
    <source>
        <strain evidence="2 3">CQ-2017a</strain>
    </source>
</reference>
<feature type="domain" description="CCD97-like C-terminal" evidence="1">
    <location>
        <begin position="30"/>
        <end position="93"/>
    </location>
</feature>
<evidence type="ECO:0000259" key="1">
    <source>
        <dbReference type="Pfam" id="PF09747"/>
    </source>
</evidence>
<dbReference type="Proteomes" id="UP000243797">
    <property type="component" value="Unassembled WGS sequence"/>
</dbReference>
<evidence type="ECO:0000313" key="2">
    <source>
        <dbReference type="EMBL" id="PNS17968.1"/>
    </source>
</evidence>
<feature type="domain" description="CCD97-like C-terminal" evidence="1">
    <location>
        <begin position="120"/>
        <end position="179"/>
    </location>
</feature>